<sequence length="32" mass="3913">MYFGFRLYEKVRRVILLLSMQLCSHQFVVSTF</sequence>
<evidence type="ECO:0000313" key="2">
    <source>
        <dbReference type="WBParaSite" id="PEQ_0000586001-mRNA-1"/>
    </source>
</evidence>
<dbReference type="WBParaSite" id="PEQ_0000586001-mRNA-1">
    <property type="protein sequence ID" value="PEQ_0000586001-mRNA-1"/>
    <property type="gene ID" value="PEQ_0000586001"/>
</dbReference>
<proteinExistence type="predicted"/>
<name>A0A914RHR2_PAREQ</name>
<evidence type="ECO:0000313" key="1">
    <source>
        <dbReference type="Proteomes" id="UP000887564"/>
    </source>
</evidence>
<reference evidence="2" key="1">
    <citation type="submission" date="2022-11" db="UniProtKB">
        <authorList>
            <consortium name="WormBaseParasite"/>
        </authorList>
    </citation>
    <scope>IDENTIFICATION</scope>
</reference>
<protein>
    <submittedName>
        <fullName evidence="2">Uncharacterized protein</fullName>
    </submittedName>
</protein>
<organism evidence="1 2">
    <name type="scientific">Parascaris equorum</name>
    <name type="common">Equine roundworm</name>
    <dbReference type="NCBI Taxonomy" id="6256"/>
    <lineage>
        <taxon>Eukaryota</taxon>
        <taxon>Metazoa</taxon>
        <taxon>Ecdysozoa</taxon>
        <taxon>Nematoda</taxon>
        <taxon>Chromadorea</taxon>
        <taxon>Rhabditida</taxon>
        <taxon>Spirurina</taxon>
        <taxon>Ascaridomorpha</taxon>
        <taxon>Ascaridoidea</taxon>
        <taxon>Ascarididae</taxon>
        <taxon>Parascaris</taxon>
    </lineage>
</organism>
<keyword evidence="1" id="KW-1185">Reference proteome</keyword>
<dbReference type="AlphaFoldDB" id="A0A914RHR2"/>
<dbReference type="Proteomes" id="UP000887564">
    <property type="component" value="Unplaced"/>
</dbReference>
<accession>A0A914RHR2</accession>